<dbReference type="Proteomes" id="UP000198945">
    <property type="component" value="Unassembled WGS sequence"/>
</dbReference>
<dbReference type="Gene3D" id="3.10.450.50">
    <property type="match status" value="1"/>
</dbReference>
<reference evidence="3 4" key="1">
    <citation type="submission" date="2016-10" db="EMBL/GenBank/DDBJ databases">
        <authorList>
            <person name="de Groot N.N."/>
        </authorList>
    </citation>
    <scope>NUCLEOTIDE SEQUENCE [LARGE SCALE GENOMIC DNA]</scope>
    <source>
        <strain evidence="3 4">WG7</strain>
    </source>
</reference>
<organism evidence="2 6">
    <name type="scientific">Halanaerobium congolense</name>
    <dbReference type="NCBI Taxonomy" id="54121"/>
    <lineage>
        <taxon>Bacteria</taxon>
        <taxon>Bacillati</taxon>
        <taxon>Bacillota</taxon>
        <taxon>Clostridia</taxon>
        <taxon>Halanaerobiales</taxon>
        <taxon>Halanaerobiaceae</taxon>
        <taxon>Halanaerobium</taxon>
    </lineage>
</organism>
<gene>
    <name evidence="1" type="ORF">C8C78_1372</name>
    <name evidence="2" type="ORF">SAMN04488597_1084</name>
    <name evidence="3" type="ORF">SAMN04515654_1464</name>
</gene>
<evidence type="ECO:0000313" key="3">
    <source>
        <dbReference type="EMBL" id="SDJ34108.1"/>
    </source>
</evidence>
<evidence type="ECO:0000313" key="2">
    <source>
        <dbReference type="EMBL" id="SDC52534.1"/>
    </source>
</evidence>
<dbReference type="AlphaFoldDB" id="A0A1G6MB77"/>
<reference evidence="1 5" key="3">
    <citation type="submission" date="2018-04" db="EMBL/GenBank/DDBJ databases">
        <title>Subsurface microbial communities from deep shales in Ohio and West Virginia, USA.</title>
        <authorList>
            <person name="Wrighton K."/>
        </authorList>
    </citation>
    <scope>NUCLEOTIDE SEQUENCE [LARGE SCALE GENOMIC DNA]</scope>
    <source>
        <strain evidence="1 5">MSL28</strain>
    </source>
</reference>
<proteinExistence type="predicted"/>
<name>A0A1G6MB77_9FIRM</name>
<evidence type="ECO:0000313" key="4">
    <source>
        <dbReference type="Proteomes" id="UP000198945"/>
    </source>
</evidence>
<sequence length="581" mass="67923">MDKDIEEYVREIERIIDVEHESFPLFHKPRGKVILYLLRVFEDLCRMQVPMAIMSGSPENMDLLIHNHLDKIDMAINWAYNNCNDIDFKIDNTIDGEFYRMATKTLEHAGFYRNLCDSYILWSRDRHDVEVDKENNKVKFNLFEDDNLIDSIGLTYREQLKVSEIPLKDFEENIEEFQKINQELVNSISFDETIKYSITEAIWNSFEKISLMQIEKTFNLPDNWHFNNFTIGEFKKFWNVLLTKCLIHNIACLRSGVKGAAVESVVLIYNYEDLCELFISKTDLSNDKVESIIDFITYNYKIKNIDVVWQPIINLKEDLYAISPNLIINNSAERNLITLINKIEQASYSRLSNKKENIMISSIKSEFENELPNLQFSYQTDLPSQLPDIDMACFDSKTKALLIGEIKWLIPTDSIQEVCARDKDLSKGISQIKDIMEYLDNNLEDALERLFGSKFDDEVESIFGCVVSKNNIGSSVLDDSIPIITEKSLLKLFEKYNGNLKLINKKIRSRNYLPEWNKDFKILMEEIQYAGFKFVFPIIRLNIDNDIFIKDKNVKRNDPCPCGAINPKSQKRMKYKKCCGR</sequence>
<accession>A0A1G6MB77</accession>
<protein>
    <submittedName>
        <fullName evidence="2">Uncharacterized protein</fullName>
    </submittedName>
</protein>
<dbReference type="RefSeq" id="WP_089656152.1">
    <property type="nucleotide sequence ID" value="NZ_FMYT01000008.1"/>
</dbReference>
<reference evidence="2 6" key="2">
    <citation type="submission" date="2016-10" db="EMBL/GenBank/DDBJ databases">
        <authorList>
            <person name="Varghese N."/>
            <person name="Submissions S."/>
        </authorList>
    </citation>
    <scope>NUCLEOTIDE SEQUENCE [LARGE SCALE GENOMIC DNA]</scope>
    <source>
        <strain evidence="2 6">WG10</strain>
    </source>
</reference>
<dbReference type="Proteomes" id="UP000247389">
    <property type="component" value="Unassembled WGS sequence"/>
</dbReference>
<dbReference type="EMBL" id="FMYT01000008">
    <property type="protein sequence ID" value="SDC52534.1"/>
    <property type="molecule type" value="Genomic_DNA"/>
</dbReference>
<evidence type="ECO:0000313" key="1">
    <source>
        <dbReference type="EMBL" id="PXV62162.1"/>
    </source>
</evidence>
<evidence type="ECO:0000313" key="6">
    <source>
        <dbReference type="Proteomes" id="UP000324896"/>
    </source>
</evidence>
<dbReference type="Proteomes" id="UP000324896">
    <property type="component" value="Unassembled WGS sequence"/>
</dbReference>
<dbReference type="EMBL" id="QICM01000037">
    <property type="protein sequence ID" value="PXV62162.1"/>
    <property type="molecule type" value="Genomic_DNA"/>
</dbReference>
<dbReference type="EMBL" id="FNEH01000046">
    <property type="protein sequence ID" value="SDJ34108.1"/>
    <property type="molecule type" value="Genomic_DNA"/>
</dbReference>
<evidence type="ECO:0000313" key="5">
    <source>
        <dbReference type="Proteomes" id="UP000247389"/>
    </source>
</evidence>